<comment type="caution">
    <text evidence="3">The sequence shown here is derived from an EMBL/GenBank/DDBJ whole genome shotgun (WGS) entry which is preliminary data.</text>
</comment>
<dbReference type="InterPro" id="IPR023299">
    <property type="entry name" value="ATPase_P-typ_cyto_dom_N"/>
</dbReference>
<feature type="transmembrane region" description="Helical" evidence="2">
    <location>
        <begin position="374"/>
        <end position="396"/>
    </location>
</feature>
<evidence type="ECO:0000256" key="1">
    <source>
        <dbReference type="SAM" id="MobiDB-lite"/>
    </source>
</evidence>
<evidence type="ECO:0000256" key="2">
    <source>
        <dbReference type="SAM" id="Phobius"/>
    </source>
</evidence>
<dbReference type="Proteomes" id="UP000823882">
    <property type="component" value="Unassembled WGS sequence"/>
</dbReference>
<gene>
    <name evidence="3" type="ORF">H9701_02220</name>
</gene>
<proteinExistence type="predicted"/>
<dbReference type="EMBL" id="DWWJ01000042">
    <property type="protein sequence ID" value="HJC40353.1"/>
    <property type="molecule type" value="Genomic_DNA"/>
</dbReference>
<feature type="transmembrane region" description="Helical" evidence="2">
    <location>
        <begin position="705"/>
        <end position="723"/>
    </location>
</feature>
<keyword evidence="2" id="KW-0812">Transmembrane</keyword>
<feature type="compositionally biased region" description="Basic and acidic residues" evidence="1">
    <location>
        <begin position="1"/>
        <end position="15"/>
    </location>
</feature>
<protein>
    <submittedName>
        <fullName evidence="3">Uncharacterized protein</fullName>
    </submittedName>
</protein>
<dbReference type="Gene3D" id="3.40.1110.10">
    <property type="entry name" value="Calcium-transporting ATPase, cytoplasmic domain N"/>
    <property type="match status" value="1"/>
</dbReference>
<reference evidence="3" key="2">
    <citation type="submission" date="2021-04" db="EMBL/GenBank/DDBJ databases">
        <authorList>
            <person name="Gilroy R."/>
        </authorList>
    </citation>
    <scope>NUCLEOTIDE SEQUENCE</scope>
    <source>
        <strain evidence="3">CHK186-1790</strain>
    </source>
</reference>
<dbReference type="AlphaFoldDB" id="A0A9D2P0T6"/>
<evidence type="ECO:0000313" key="4">
    <source>
        <dbReference type="Proteomes" id="UP000823882"/>
    </source>
</evidence>
<accession>A0A9D2P0T6</accession>
<feature type="transmembrane region" description="Helical" evidence="2">
    <location>
        <begin position="201"/>
        <end position="222"/>
    </location>
</feature>
<feature type="transmembrane region" description="Helical" evidence="2">
    <location>
        <begin position="402"/>
        <end position="423"/>
    </location>
</feature>
<feature type="transmembrane region" description="Helical" evidence="2">
    <location>
        <begin position="273"/>
        <end position="291"/>
    </location>
</feature>
<dbReference type="InterPro" id="IPR023214">
    <property type="entry name" value="HAD_sf"/>
</dbReference>
<feature type="region of interest" description="Disordered" evidence="1">
    <location>
        <begin position="150"/>
        <end position="188"/>
    </location>
</feature>
<feature type="compositionally biased region" description="Basic and acidic residues" evidence="1">
    <location>
        <begin position="165"/>
        <end position="177"/>
    </location>
</feature>
<reference evidence="3" key="1">
    <citation type="journal article" date="2021" name="PeerJ">
        <title>Extensive microbial diversity within the chicken gut microbiome revealed by metagenomics and culture.</title>
        <authorList>
            <person name="Gilroy R."/>
            <person name="Ravi A."/>
            <person name="Getino M."/>
            <person name="Pursley I."/>
            <person name="Horton D.L."/>
            <person name="Alikhan N.F."/>
            <person name="Baker D."/>
            <person name="Gharbi K."/>
            <person name="Hall N."/>
            <person name="Watson M."/>
            <person name="Adriaenssens E.M."/>
            <person name="Foster-Nyarko E."/>
            <person name="Jarju S."/>
            <person name="Secka A."/>
            <person name="Antonio M."/>
            <person name="Oren A."/>
            <person name="Chaudhuri R.R."/>
            <person name="La Ragione R."/>
            <person name="Hildebrand F."/>
            <person name="Pallen M.J."/>
        </authorList>
    </citation>
    <scope>NUCLEOTIDE SEQUENCE</scope>
    <source>
        <strain evidence="3">CHK186-1790</strain>
    </source>
</reference>
<sequence>MAKDKDDDKLDREYTLEEILAEYGKDPGKPSGPDLPWPEARHDPLPQNVVLFPGGRQVSPPEEDEEPEASPGGEPDPEDGGEPEPAPAPEPPPKVRQRPPVTDKVLEFPEDDTPPLQAGLRHLREKADAYAQQMFSEEGKEVSEETIRFERLIPGVDEEEAAEEEAPRRERRPRKEPAPPPDIPPSQLASRYGKGLGLLRLRAALVLLLSLPLLWVALASFLDLPLPGGLGESFALQVWCSGGVLTVAAVLGIDVLLLGLVRLFVLRPGADSACALACCFTLADAFTQLQLMPERDTLPYAAACCLGLFCCMWGTYDKRQGLRLSCRTAASASEPYLVTLDPKSWNGRDAYAKWSGPAHGFGSQIQEEDGTQKVYRITVPLLLLGSLLCALLASVGQGRPERFLWCLSADLTASAAFAGLLIFSRPYLALARRLSGSGAALAGWSGAARAGSAILLTDTDLFPPGTVALNGIKVFGDFSVEKVVAVCATLIRDSGSGLDKLFHDLLRSQGAVYRRSSGLQRHEGGGLSAEIRGESILVGSASFMALMEVPLPQGLNVRSAVFCAIDGELAGIFALSYTMHPTIPPAISALVAGRISPVLCTRDFNLIPAMLRQKFKLPVEKMDFPTVERRTELSDPDQPHNPRLTAVLCREGLTPFSEAVVGAKRLRSAVRVATVLSVLGSLVGLLLAFYLTFVGAWQSITPAQMTFFLLAWTVPPLLISGWVDRY</sequence>
<keyword evidence="2" id="KW-1133">Transmembrane helix</keyword>
<name>A0A9D2P0T6_9FIRM</name>
<dbReference type="Gene3D" id="3.40.50.1000">
    <property type="entry name" value="HAD superfamily/HAD-like"/>
    <property type="match status" value="1"/>
</dbReference>
<feature type="region of interest" description="Disordered" evidence="1">
    <location>
        <begin position="1"/>
        <end position="117"/>
    </location>
</feature>
<dbReference type="GO" id="GO:0000166">
    <property type="term" value="F:nucleotide binding"/>
    <property type="evidence" value="ECO:0007669"/>
    <property type="project" value="InterPro"/>
</dbReference>
<feature type="transmembrane region" description="Helical" evidence="2">
    <location>
        <begin position="297"/>
        <end position="316"/>
    </location>
</feature>
<evidence type="ECO:0000313" key="3">
    <source>
        <dbReference type="EMBL" id="HJC40353.1"/>
    </source>
</evidence>
<organism evidence="3 4">
    <name type="scientific">Candidatus Intestinimonas pullistercoris</name>
    <dbReference type="NCBI Taxonomy" id="2838623"/>
    <lineage>
        <taxon>Bacteria</taxon>
        <taxon>Bacillati</taxon>
        <taxon>Bacillota</taxon>
        <taxon>Clostridia</taxon>
        <taxon>Eubacteriales</taxon>
        <taxon>Intestinimonas</taxon>
    </lineage>
</organism>
<feature type="transmembrane region" description="Helical" evidence="2">
    <location>
        <begin position="672"/>
        <end position="693"/>
    </location>
</feature>
<keyword evidence="2" id="KW-0472">Membrane</keyword>
<feature type="compositionally biased region" description="Pro residues" evidence="1">
    <location>
        <begin position="84"/>
        <end position="94"/>
    </location>
</feature>
<feature type="transmembrane region" description="Helical" evidence="2">
    <location>
        <begin position="234"/>
        <end position="261"/>
    </location>
</feature>